<dbReference type="AlphaFoldDB" id="A0A2J6PW02"/>
<dbReference type="STRING" id="1745343.A0A2J6PW02"/>
<dbReference type="SUPFAM" id="SSF54236">
    <property type="entry name" value="Ubiquitin-like"/>
    <property type="match status" value="1"/>
</dbReference>
<name>A0A2J6PW02_9HELO</name>
<evidence type="ECO:0000313" key="2">
    <source>
        <dbReference type="EMBL" id="PMD18207.1"/>
    </source>
</evidence>
<dbReference type="InterPro" id="IPR019956">
    <property type="entry name" value="Ubiquitin_dom"/>
</dbReference>
<dbReference type="OrthoDB" id="428577at2759"/>
<evidence type="ECO:0000259" key="1">
    <source>
        <dbReference type="PROSITE" id="PS50053"/>
    </source>
</evidence>
<reference evidence="2 3" key="1">
    <citation type="submission" date="2016-05" db="EMBL/GenBank/DDBJ databases">
        <title>A degradative enzymes factory behind the ericoid mycorrhizal symbiosis.</title>
        <authorList>
            <consortium name="DOE Joint Genome Institute"/>
            <person name="Martino E."/>
            <person name="Morin E."/>
            <person name="Grelet G."/>
            <person name="Kuo A."/>
            <person name="Kohler A."/>
            <person name="Daghino S."/>
            <person name="Barry K."/>
            <person name="Choi C."/>
            <person name="Cichocki N."/>
            <person name="Clum A."/>
            <person name="Copeland A."/>
            <person name="Hainaut M."/>
            <person name="Haridas S."/>
            <person name="Labutti K."/>
            <person name="Lindquist E."/>
            <person name="Lipzen A."/>
            <person name="Khouja H.-R."/>
            <person name="Murat C."/>
            <person name="Ohm R."/>
            <person name="Olson A."/>
            <person name="Spatafora J."/>
            <person name="Veneault-Fourrey C."/>
            <person name="Henrissat B."/>
            <person name="Grigoriev I."/>
            <person name="Martin F."/>
            <person name="Perotto S."/>
        </authorList>
    </citation>
    <scope>NUCLEOTIDE SEQUENCE [LARGE SCALE GENOMIC DNA]</scope>
    <source>
        <strain evidence="2 3">UAMH 7357</strain>
    </source>
</reference>
<keyword evidence="3" id="KW-1185">Reference proteome</keyword>
<feature type="domain" description="Ubiquitin-like" evidence="1">
    <location>
        <begin position="14"/>
        <end position="89"/>
    </location>
</feature>
<dbReference type="InterPro" id="IPR050158">
    <property type="entry name" value="Ubiquitin_ubiquitin-like"/>
</dbReference>
<dbReference type="PANTHER" id="PTHR10666">
    <property type="entry name" value="UBIQUITIN"/>
    <property type="match status" value="1"/>
</dbReference>
<dbReference type="Pfam" id="PF00240">
    <property type="entry name" value="ubiquitin"/>
    <property type="match status" value="1"/>
</dbReference>
<dbReference type="InterPro" id="IPR000626">
    <property type="entry name" value="Ubiquitin-like_dom"/>
</dbReference>
<dbReference type="EMBL" id="KZ613495">
    <property type="protein sequence ID" value="PMD18207.1"/>
    <property type="molecule type" value="Genomic_DNA"/>
</dbReference>
<dbReference type="PROSITE" id="PS50053">
    <property type="entry name" value="UBIQUITIN_2"/>
    <property type="match status" value="1"/>
</dbReference>
<dbReference type="SMART" id="SM00213">
    <property type="entry name" value="UBQ"/>
    <property type="match status" value="1"/>
</dbReference>
<dbReference type="Proteomes" id="UP000235672">
    <property type="component" value="Unassembled WGS sequence"/>
</dbReference>
<dbReference type="Gene3D" id="3.10.20.90">
    <property type="entry name" value="Phosphatidylinositol 3-kinase Catalytic Subunit, Chain A, domain 1"/>
    <property type="match status" value="1"/>
</dbReference>
<protein>
    <submittedName>
        <fullName evidence="2">Nmr based structural model of the Ubch8-ubiquitin complex</fullName>
    </submittedName>
</protein>
<accession>A0A2J6PW02</accession>
<gene>
    <name evidence="2" type="ORF">NA56DRAFT_577411</name>
</gene>
<organism evidence="2 3">
    <name type="scientific">Hyaloscypha hepaticicola</name>
    <dbReference type="NCBI Taxonomy" id="2082293"/>
    <lineage>
        <taxon>Eukaryota</taxon>
        <taxon>Fungi</taxon>
        <taxon>Dikarya</taxon>
        <taxon>Ascomycota</taxon>
        <taxon>Pezizomycotina</taxon>
        <taxon>Leotiomycetes</taxon>
        <taxon>Helotiales</taxon>
        <taxon>Hyaloscyphaceae</taxon>
        <taxon>Hyaloscypha</taxon>
    </lineage>
</organism>
<sequence>MCTQGSARLQESNFFIYVKTLYAETLTINIDMQATIDGVKNAIEHIKGIPPGQQILIYARKRLDDSRTLVHYSIGNGSILFLILRQSGC</sequence>
<proteinExistence type="predicted"/>
<evidence type="ECO:0000313" key="3">
    <source>
        <dbReference type="Proteomes" id="UP000235672"/>
    </source>
</evidence>
<dbReference type="InterPro" id="IPR029071">
    <property type="entry name" value="Ubiquitin-like_domsf"/>
</dbReference>
<dbReference type="PRINTS" id="PR00348">
    <property type="entry name" value="UBIQUITIN"/>
</dbReference>